<evidence type="ECO:0000313" key="3">
    <source>
        <dbReference type="Proteomes" id="UP000245449"/>
    </source>
</evidence>
<feature type="non-terminal residue" evidence="2">
    <location>
        <position position="305"/>
    </location>
</feature>
<comment type="caution">
    <text evidence="2">The sequence shown here is derived from an EMBL/GenBank/DDBJ whole genome shotgun (WGS) entry which is preliminary data.</text>
</comment>
<dbReference type="OrthoDB" id="3193769at2"/>
<dbReference type="PANTHER" id="PTHR35004:SF8">
    <property type="entry name" value="TRANSPOSASE RV3428C-RELATED"/>
    <property type="match status" value="1"/>
</dbReference>
<gene>
    <name evidence="2" type="ORF">DB895_14145</name>
</gene>
<organism evidence="2 3">
    <name type="scientific">Flavobacterium psychrotolerans</name>
    <dbReference type="NCBI Taxonomy" id="2169410"/>
    <lineage>
        <taxon>Bacteria</taxon>
        <taxon>Pseudomonadati</taxon>
        <taxon>Bacteroidota</taxon>
        <taxon>Flavobacteriia</taxon>
        <taxon>Flavobacteriales</taxon>
        <taxon>Flavobacteriaceae</taxon>
        <taxon>Flavobacterium</taxon>
    </lineage>
</organism>
<dbReference type="PANTHER" id="PTHR35004">
    <property type="entry name" value="TRANSPOSASE RV3428C-RELATED"/>
    <property type="match status" value="1"/>
</dbReference>
<dbReference type="SUPFAM" id="SSF53098">
    <property type="entry name" value="Ribonuclease H-like"/>
    <property type="match status" value="1"/>
</dbReference>
<reference evidence="2 3" key="1">
    <citation type="submission" date="2018-04" db="EMBL/GenBank/DDBJ databases">
        <title>Flavobacterium sp. nov., isolated from glacier ice.</title>
        <authorList>
            <person name="Liu Q."/>
            <person name="Xin Y.-H."/>
        </authorList>
    </citation>
    <scope>NUCLEOTIDE SEQUENCE [LARGE SCALE GENOMIC DNA]</scope>
    <source>
        <strain evidence="2 3">RB1R5</strain>
    </source>
</reference>
<dbReference type="EMBL" id="QCZI01000050">
    <property type="protein sequence ID" value="PWA03838.1"/>
    <property type="molecule type" value="Genomic_DNA"/>
</dbReference>
<evidence type="ECO:0000313" key="2">
    <source>
        <dbReference type="EMBL" id="PWA03838.1"/>
    </source>
</evidence>
<dbReference type="InterPro" id="IPR012337">
    <property type="entry name" value="RNaseH-like_sf"/>
</dbReference>
<dbReference type="GO" id="GO:0015074">
    <property type="term" value="P:DNA integration"/>
    <property type="evidence" value="ECO:0007669"/>
    <property type="project" value="InterPro"/>
</dbReference>
<dbReference type="NCBIfam" id="NF033546">
    <property type="entry name" value="transpos_IS21"/>
    <property type="match status" value="1"/>
</dbReference>
<dbReference type="AlphaFoldDB" id="A0A2U1JFW6"/>
<sequence>MANKITDMSKIRKAIKFYCNGKSKLFISKYLSLSRNTVKKYISLFEVLGLSFEVINEKTDAELELLFSHTTVESISPKLQILYDFFPKMERDLKKVGVTIQHMWEQYIILNPDGYRSSQFGHHYKIWGKRVNPVMHMNHKAGDKMYVDYAGKTLSIIDNDTGEIKEVQFFVAILGASQYTYAEASMSQQKEDFVTSVENAMRFFEGTPAAIVPDNLKSAVIKSSRFEPTINETLADLAEHYETTILPARAYKPRDKSLVEGAVKILYRRIYVTLKETKFFSLEELNQQIWDLLDAHNSRKLTGRP</sequence>
<dbReference type="RefSeq" id="WP_116725993.1">
    <property type="nucleotide sequence ID" value="NZ_QCZI01000050.1"/>
</dbReference>
<protein>
    <submittedName>
        <fullName evidence="2">IS21 family transposase</fullName>
    </submittedName>
</protein>
<dbReference type="Gene3D" id="3.30.420.10">
    <property type="entry name" value="Ribonuclease H-like superfamily/Ribonuclease H"/>
    <property type="match status" value="1"/>
</dbReference>
<feature type="domain" description="Integrase catalytic" evidence="1">
    <location>
        <begin position="129"/>
        <end position="305"/>
    </location>
</feature>
<name>A0A2U1JFW6_9FLAO</name>
<dbReference type="InterPro" id="IPR036397">
    <property type="entry name" value="RNaseH_sf"/>
</dbReference>
<evidence type="ECO:0000259" key="1">
    <source>
        <dbReference type="PROSITE" id="PS50994"/>
    </source>
</evidence>
<accession>A0A2U1JFW6</accession>
<dbReference type="GO" id="GO:0003676">
    <property type="term" value="F:nucleic acid binding"/>
    <property type="evidence" value="ECO:0007669"/>
    <property type="project" value="InterPro"/>
</dbReference>
<keyword evidence="3" id="KW-1185">Reference proteome</keyword>
<dbReference type="InterPro" id="IPR001584">
    <property type="entry name" value="Integrase_cat-core"/>
</dbReference>
<dbReference type="Proteomes" id="UP000245449">
    <property type="component" value="Unassembled WGS sequence"/>
</dbReference>
<dbReference type="PROSITE" id="PS50994">
    <property type="entry name" value="INTEGRASE"/>
    <property type="match status" value="1"/>
</dbReference>
<proteinExistence type="predicted"/>